<reference evidence="2 3" key="1">
    <citation type="submission" date="2019-05" db="EMBL/GenBank/DDBJ databases">
        <title>Another draft genome of Portunus trituberculatus and its Hox gene families provides insights of decapod evolution.</title>
        <authorList>
            <person name="Jeong J.-H."/>
            <person name="Song I."/>
            <person name="Kim S."/>
            <person name="Choi T."/>
            <person name="Kim D."/>
            <person name="Ryu S."/>
            <person name="Kim W."/>
        </authorList>
    </citation>
    <scope>NUCLEOTIDE SEQUENCE [LARGE SCALE GENOMIC DNA]</scope>
    <source>
        <tissue evidence="2">Muscle</tissue>
    </source>
</reference>
<organism evidence="2 3">
    <name type="scientific">Portunus trituberculatus</name>
    <name type="common">Swimming crab</name>
    <name type="synonym">Neptunus trituberculatus</name>
    <dbReference type="NCBI Taxonomy" id="210409"/>
    <lineage>
        <taxon>Eukaryota</taxon>
        <taxon>Metazoa</taxon>
        <taxon>Ecdysozoa</taxon>
        <taxon>Arthropoda</taxon>
        <taxon>Crustacea</taxon>
        <taxon>Multicrustacea</taxon>
        <taxon>Malacostraca</taxon>
        <taxon>Eumalacostraca</taxon>
        <taxon>Eucarida</taxon>
        <taxon>Decapoda</taxon>
        <taxon>Pleocyemata</taxon>
        <taxon>Brachyura</taxon>
        <taxon>Eubrachyura</taxon>
        <taxon>Portunoidea</taxon>
        <taxon>Portunidae</taxon>
        <taxon>Portuninae</taxon>
        <taxon>Portunus</taxon>
    </lineage>
</organism>
<name>A0A5B7ERB4_PORTR</name>
<feature type="region of interest" description="Disordered" evidence="1">
    <location>
        <begin position="1"/>
        <end position="21"/>
    </location>
</feature>
<dbReference type="AlphaFoldDB" id="A0A5B7ERB4"/>
<keyword evidence="3" id="KW-1185">Reference proteome</keyword>
<dbReference type="Proteomes" id="UP000324222">
    <property type="component" value="Unassembled WGS sequence"/>
</dbReference>
<evidence type="ECO:0000256" key="1">
    <source>
        <dbReference type="SAM" id="MobiDB-lite"/>
    </source>
</evidence>
<gene>
    <name evidence="2" type="ORF">E2C01_030625</name>
</gene>
<evidence type="ECO:0000313" key="3">
    <source>
        <dbReference type="Proteomes" id="UP000324222"/>
    </source>
</evidence>
<comment type="caution">
    <text evidence="2">The sequence shown here is derived from an EMBL/GenBank/DDBJ whole genome shotgun (WGS) entry which is preliminary data.</text>
</comment>
<sequence length="21" mass="2518">MPRCLVNSRGRRGNRRASFFH</sequence>
<dbReference type="EMBL" id="VSRR010003701">
    <property type="protein sequence ID" value="MPC37151.1"/>
    <property type="molecule type" value="Genomic_DNA"/>
</dbReference>
<accession>A0A5B7ERB4</accession>
<proteinExistence type="predicted"/>
<protein>
    <submittedName>
        <fullName evidence="2">Uncharacterized protein</fullName>
    </submittedName>
</protein>
<evidence type="ECO:0000313" key="2">
    <source>
        <dbReference type="EMBL" id="MPC37151.1"/>
    </source>
</evidence>